<sequence>ARPVPDPQDYCPYCMFNESEVSELWLGALAEVFDLNRNEATKLNLIAQALEG</sequence>
<comment type="caution">
    <text evidence="1">The sequence shown here is derived from an EMBL/GenBank/DDBJ whole genome shotgun (WGS) entry which is preliminary data.</text>
</comment>
<protein>
    <submittedName>
        <fullName evidence="1">Uncharacterized protein</fullName>
    </submittedName>
</protein>
<proteinExistence type="predicted"/>
<feature type="non-terminal residue" evidence="1">
    <location>
        <position position="1"/>
    </location>
</feature>
<organism evidence="1">
    <name type="scientific">marine sediment metagenome</name>
    <dbReference type="NCBI Taxonomy" id="412755"/>
    <lineage>
        <taxon>unclassified sequences</taxon>
        <taxon>metagenomes</taxon>
        <taxon>ecological metagenomes</taxon>
    </lineage>
</organism>
<dbReference type="EMBL" id="BARW01000948">
    <property type="protein sequence ID" value="GAI71202.1"/>
    <property type="molecule type" value="Genomic_DNA"/>
</dbReference>
<evidence type="ECO:0000313" key="1">
    <source>
        <dbReference type="EMBL" id="GAI71202.1"/>
    </source>
</evidence>
<dbReference type="AlphaFoldDB" id="X1QRL4"/>
<name>X1QRL4_9ZZZZ</name>
<reference evidence="1" key="1">
    <citation type="journal article" date="2014" name="Front. Microbiol.">
        <title>High frequency of phylogenetically diverse reductive dehalogenase-homologous genes in deep subseafloor sedimentary metagenomes.</title>
        <authorList>
            <person name="Kawai M."/>
            <person name="Futagami T."/>
            <person name="Toyoda A."/>
            <person name="Takaki Y."/>
            <person name="Nishi S."/>
            <person name="Hori S."/>
            <person name="Arai W."/>
            <person name="Tsubouchi T."/>
            <person name="Morono Y."/>
            <person name="Uchiyama I."/>
            <person name="Ito T."/>
            <person name="Fujiyama A."/>
            <person name="Inagaki F."/>
            <person name="Takami H."/>
        </authorList>
    </citation>
    <scope>NUCLEOTIDE SEQUENCE</scope>
    <source>
        <strain evidence="1">Expedition CK06-06</strain>
    </source>
</reference>
<gene>
    <name evidence="1" type="ORF">S12H4_03396</name>
</gene>
<accession>X1QRL4</accession>